<evidence type="ECO:0000256" key="5">
    <source>
        <dbReference type="ARBA" id="ARBA00023163"/>
    </source>
</evidence>
<dbReference type="InterPro" id="IPR003593">
    <property type="entry name" value="AAA+_ATPase"/>
</dbReference>
<evidence type="ECO:0000256" key="2">
    <source>
        <dbReference type="ARBA" id="ARBA00022840"/>
    </source>
</evidence>
<dbReference type="CDD" id="cd00009">
    <property type="entry name" value="AAA"/>
    <property type="match status" value="1"/>
</dbReference>
<dbReference type="InterPro" id="IPR002197">
    <property type="entry name" value="HTH_Fis"/>
</dbReference>
<dbReference type="InterPro" id="IPR011006">
    <property type="entry name" value="CheY-like_superfamily"/>
</dbReference>
<evidence type="ECO:0000256" key="4">
    <source>
        <dbReference type="ARBA" id="ARBA00023125"/>
    </source>
</evidence>
<protein>
    <submittedName>
        <fullName evidence="7">Sigma-54 dependent transcriptional regulator</fullName>
    </submittedName>
</protein>
<evidence type="ECO:0000256" key="1">
    <source>
        <dbReference type="ARBA" id="ARBA00022741"/>
    </source>
</evidence>
<dbReference type="Pfam" id="PF02954">
    <property type="entry name" value="HTH_8"/>
    <property type="match status" value="1"/>
</dbReference>
<name>A0ABZ1CJK4_9PROT</name>
<reference evidence="7 8" key="1">
    <citation type="submission" date="2023-12" db="EMBL/GenBank/DDBJ databases">
        <title>Thiobacillus sedimentum sp. nov., a chemolithoautotrophic sulfur-oxidizing bacterium isolated from freshwater sediment.</title>
        <authorList>
            <person name="Luo J."/>
            <person name="Dai C."/>
        </authorList>
    </citation>
    <scope>NUCLEOTIDE SEQUENCE [LARGE SCALE GENOMIC DNA]</scope>
    <source>
        <strain evidence="7 8">SCUT-2</strain>
    </source>
</reference>
<evidence type="ECO:0000313" key="7">
    <source>
        <dbReference type="EMBL" id="WRS39572.1"/>
    </source>
</evidence>
<evidence type="ECO:0000256" key="3">
    <source>
        <dbReference type="ARBA" id="ARBA00023015"/>
    </source>
</evidence>
<sequence>MSRRDVIVHAAAPWRTQLMGVLAEAGWRPLALGEFTDLPGERRQDVHVGVVRLGRADDAEIDALDELMASRPEIEWVALVPTAALPNPRVGRFLRHRCFDFHTLPIDTPHFLATLGHAEGKARLPSGGAAGCEAEGCCGMIGHSPAMRDLYAAIRKASAVEAPVMISGESGTGKELVARAIHQLSPRRDGPFIAVNCAALPANLIQAELFGHEKGAFTGAYQRKIGRLEAAAGGTIFLDEIGDLPLEMQVTLLHVLQDKVIERLGSNREIRLDVRVIAASHVELEQAVADAHFRADLYYRINVIRLRTPALRDREEDVERLARAYLERFLPESRGGVRGFSRQALTVMANYEWPGNVRELINRVRQAVVLSENRLLTPRDLGLEKRVSSEGFMTLEEARSRAEHDTIRRALRRNQNNVAAAARQLGISRATLYRLLVRVSHAGAAVHPEFPHAVSMAGRAD</sequence>
<dbReference type="SUPFAM" id="SSF46689">
    <property type="entry name" value="Homeodomain-like"/>
    <property type="match status" value="1"/>
</dbReference>
<dbReference type="PROSITE" id="PS00676">
    <property type="entry name" value="SIGMA54_INTERACT_2"/>
    <property type="match status" value="1"/>
</dbReference>
<dbReference type="Pfam" id="PF20161">
    <property type="entry name" value="VpsR"/>
    <property type="match status" value="1"/>
</dbReference>
<dbReference type="Gene3D" id="1.10.8.60">
    <property type="match status" value="1"/>
</dbReference>
<keyword evidence="2" id="KW-0067">ATP-binding</keyword>
<keyword evidence="5" id="KW-0804">Transcription</keyword>
<keyword evidence="1" id="KW-0547">Nucleotide-binding</keyword>
<keyword evidence="4" id="KW-0238">DNA-binding</keyword>
<dbReference type="InterPro" id="IPR058031">
    <property type="entry name" value="AAA_lid_NorR"/>
</dbReference>
<dbReference type="InterPro" id="IPR009057">
    <property type="entry name" value="Homeodomain-like_sf"/>
</dbReference>
<dbReference type="PRINTS" id="PR01590">
    <property type="entry name" value="HTHFIS"/>
</dbReference>
<dbReference type="Pfam" id="PF25601">
    <property type="entry name" value="AAA_lid_14"/>
    <property type="match status" value="1"/>
</dbReference>
<dbReference type="EMBL" id="CP141769">
    <property type="protein sequence ID" value="WRS39572.1"/>
    <property type="molecule type" value="Genomic_DNA"/>
</dbReference>
<dbReference type="Proteomes" id="UP001334732">
    <property type="component" value="Chromosome"/>
</dbReference>
<dbReference type="Gene3D" id="1.10.10.60">
    <property type="entry name" value="Homeodomain-like"/>
    <property type="match status" value="1"/>
</dbReference>
<dbReference type="Gene3D" id="3.40.50.300">
    <property type="entry name" value="P-loop containing nucleotide triphosphate hydrolases"/>
    <property type="match status" value="1"/>
</dbReference>
<dbReference type="Pfam" id="PF00158">
    <property type="entry name" value="Sigma54_activat"/>
    <property type="match status" value="1"/>
</dbReference>
<dbReference type="SUPFAM" id="SSF52172">
    <property type="entry name" value="CheY-like"/>
    <property type="match status" value="1"/>
</dbReference>
<dbReference type="SMART" id="SM00382">
    <property type="entry name" value="AAA"/>
    <property type="match status" value="1"/>
</dbReference>
<proteinExistence type="predicted"/>
<dbReference type="InterPro" id="IPR025944">
    <property type="entry name" value="Sigma_54_int_dom_CS"/>
</dbReference>
<evidence type="ECO:0000313" key="8">
    <source>
        <dbReference type="Proteomes" id="UP001334732"/>
    </source>
</evidence>
<dbReference type="PROSITE" id="PS00688">
    <property type="entry name" value="SIGMA54_INTERACT_3"/>
    <property type="match status" value="1"/>
</dbReference>
<dbReference type="InterPro" id="IPR027417">
    <property type="entry name" value="P-loop_NTPase"/>
</dbReference>
<dbReference type="PROSITE" id="PS50045">
    <property type="entry name" value="SIGMA54_INTERACT_4"/>
    <property type="match status" value="1"/>
</dbReference>
<keyword evidence="8" id="KW-1185">Reference proteome</keyword>
<accession>A0ABZ1CJK4</accession>
<dbReference type="RefSeq" id="WP_324780103.1">
    <property type="nucleotide sequence ID" value="NZ_CP141769.1"/>
</dbReference>
<evidence type="ECO:0000259" key="6">
    <source>
        <dbReference type="PROSITE" id="PS50045"/>
    </source>
</evidence>
<dbReference type="PANTHER" id="PTHR32071">
    <property type="entry name" value="TRANSCRIPTIONAL REGULATORY PROTEIN"/>
    <property type="match status" value="1"/>
</dbReference>
<organism evidence="7 8">
    <name type="scientific">Thiobacillus sedimenti</name>
    <dbReference type="NCBI Taxonomy" id="3110231"/>
    <lineage>
        <taxon>Bacteria</taxon>
        <taxon>Pseudomonadati</taxon>
        <taxon>Pseudomonadota</taxon>
        <taxon>Betaproteobacteria</taxon>
        <taxon>Nitrosomonadales</taxon>
        <taxon>Thiobacillaceae</taxon>
        <taxon>Thiobacillus</taxon>
    </lineage>
</organism>
<dbReference type="InterPro" id="IPR025662">
    <property type="entry name" value="Sigma_54_int_dom_ATP-bd_1"/>
</dbReference>
<dbReference type="InterPro" id="IPR025943">
    <property type="entry name" value="Sigma_54_int_dom_ATP-bd_2"/>
</dbReference>
<feature type="domain" description="Sigma-54 factor interaction" evidence="6">
    <location>
        <begin position="140"/>
        <end position="369"/>
    </location>
</feature>
<dbReference type="PANTHER" id="PTHR32071:SF120">
    <property type="entry name" value="TRANSCRIPTIONAL REGULATOR-RELATED"/>
    <property type="match status" value="1"/>
</dbReference>
<keyword evidence="3" id="KW-0805">Transcription regulation</keyword>
<dbReference type="SUPFAM" id="SSF52540">
    <property type="entry name" value="P-loop containing nucleoside triphosphate hydrolases"/>
    <property type="match status" value="1"/>
</dbReference>
<gene>
    <name evidence="7" type="ORF">VA613_01510</name>
</gene>
<dbReference type="PROSITE" id="PS00675">
    <property type="entry name" value="SIGMA54_INTERACT_1"/>
    <property type="match status" value="1"/>
</dbReference>
<dbReference type="InterPro" id="IPR002078">
    <property type="entry name" value="Sigma_54_int"/>
</dbReference>
<dbReference type="InterPro" id="IPR045343">
    <property type="entry name" value="VpsR"/>
</dbReference>